<gene>
    <name evidence="1" type="ORF">GCWU000342_01579</name>
</gene>
<comment type="caution">
    <text evidence="1">The sequence shown here is derived from an EMBL/GenBank/DDBJ whole genome shotgun (WGS) entry which is preliminary data.</text>
</comment>
<proteinExistence type="predicted"/>
<sequence>MKPARVVSGAFRYRKEQIPMDRIDFIVEHKICLTRRGGK</sequence>
<organism evidence="1 2">
    <name type="scientific">Shuttleworthella satelles DSM 14600</name>
    <dbReference type="NCBI Taxonomy" id="626523"/>
    <lineage>
        <taxon>Bacteria</taxon>
        <taxon>Bacillati</taxon>
        <taxon>Bacillota</taxon>
        <taxon>Clostridia</taxon>
        <taxon>Lachnospirales</taxon>
        <taxon>Lachnospiraceae</taxon>
        <taxon>Shuttleworthella</taxon>
    </lineage>
</organism>
<name>C4GC91_9FIRM</name>
<evidence type="ECO:0000313" key="1">
    <source>
        <dbReference type="EMBL" id="EEP28033.1"/>
    </source>
</evidence>
<keyword evidence="2" id="KW-1185">Reference proteome</keyword>
<dbReference type="AlphaFoldDB" id="C4GC91"/>
<evidence type="ECO:0000313" key="2">
    <source>
        <dbReference type="Proteomes" id="UP000003494"/>
    </source>
</evidence>
<dbReference type="HOGENOM" id="CLU_3316953_0_0_9"/>
<accession>C4GC91</accession>
<reference evidence="1" key="1">
    <citation type="submission" date="2009-04" db="EMBL/GenBank/DDBJ databases">
        <authorList>
            <person name="Weinstock G."/>
            <person name="Sodergren E."/>
            <person name="Clifton S."/>
            <person name="Fulton L."/>
            <person name="Fulton B."/>
            <person name="Courtney L."/>
            <person name="Fronick C."/>
            <person name="Harrison M."/>
            <person name="Strong C."/>
            <person name="Farmer C."/>
            <person name="Delahaunty K."/>
            <person name="Markovic C."/>
            <person name="Hall O."/>
            <person name="Minx P."/>
            <person name="Tomlinson C."/>
            <person name="Mitreva M."/>
            <person name="Nelson J."/>
            <person name="Hou S."/>
            <person name="Wollam A."/>
            <person name="Pepin K.H."/>
            <person name="Johnson M."/>
            <person name="Bhonagiri V."/>
            <person name="Nash W.E."/>
            <person name="Warren W."/>
            <person name="Chinwalla A."/>
            <person name="Mardis E.R."/>
            <person name="Wilson R.K."/>
        </authorList>
    </citation>
    <scope>NUCLEOTIDE SEQUENCE [LARGE SCALE GENOMIC DNA]</scope>
    <source>
        <strain evidence="1">DSM 14600</strain>
    </source>
</reference>
<dbReference type="Proteomes" id="UP000003494">
    <property type="component" value="Unassembled WGS sequence"/>
</dbReference>
<dbReference type="EMBL" id="ACIP02000003">
    <property type="protein sequence ID" value="EEP28033.1"/>
    <property type="molecule type" value="Genomic_DNA"/>
</dbReference>
<protein>
    <submittedName>
        <fullName evidence="1">Uncharacterized protein</fullName>
    </submittedName>
</protein>